<accession>A0AAW1RF32</accession>
<organism evidence="1 2">
    <name type="scientific">Apatococcus lobatus</name>
    <dbReference type="NCBI Taxonomy" id="904363"/>
    <lineage>
        <taxon>Eukaryota</taxon>
        <taxon>Viridiplantae</taxon>
        <taxon>Chlorophyta</taxon>
        <taxon>core chlorophytes</taxon>
        <taxon>Trebouxiophyceae</taxon>
        <taxon>Chlorellales</taxon>
        <taxon>Chlorellaceae</taxon>
        <taxon>Apatococcus</taxon>
    </lineage>
</organism>
<dbReference type="SUPFAM" id="SSF56112">
    <property type="entry name" value="Protein kinase-like (PK-like)"/>
    <property type="match status" value="1"/>
</dbReference>
<gene>
    <name evidence="1" type="ORF">WJX74_007203</name>
</gene>
<dbReference type="Proteomes" id="UP001438707">
    <property type="component" value="Unassembled WGS sequence"/>
</dbReference>
<keyword evidence="2" id="KW-1185">Reference proteome</keyword>
<comment type="caution">
    <text evidence="1">The sequence shown here is derived from an EMBL/GenBank/DDBJ whole genome shotgun (WGS) entry which is preliminary data.</text>
</comment>
<dbReference type="EMBL" id="JALJOS010000012">
    <property type="protein sequence ID" value="KAK9832344.1"/>
    <property type="molecule type" value="Genomic_DNA"/>
</dbReference>
<dbReference type="AlphaFoldDB" id="A0AAW1RF32"/>
<evidence type="ECO:0008006" key="3">
    <source>
        <dbReference type="Google" id="ProtNLM"/>
    </source>
</evidence>
<evidence type="ECO:0000313" key="2">
    <source>
        <dbReference type="Proteomes" id="UP001438707"/>
    </source>
</evidence>
<protein>
    <recommendedName>
        <fullName evidence="3">Protein kinase domain-containing protein</fullName>
    </recommendedName>
</protein>
<dbReference type="Gene3D" id="1.10.510.10">
    <property type="entry name" value="Transferase(Phosphotransferase) domain 1"/>
    <property type="match status" value="1"/>
</dbReference>
<proteinExistence type="predicted"/>
<sequence length="137" mass="14556">MCQNKIFGDNLPATPAADVFSLGIVALETYLGHLPYSFVPFPPELLAELLPQSMRPGPARTQALKDAKLHAINIGLARLAMGSSIPAPGVHKIWDCLQTGFPLVDRLLNMCCHPDAQQRASAAKGSAAGLGAKRAWA</sequence>
<dbReference type="InterPro" id="IPR011009">
    <property type="entry name" value="Kinase-like_dom_sf"/>
</dbReference>
<reference evidence="1 2" key="1">
    <citation type="journal article" date="2024" name="Nat. Commun.">
        <title>Phylogenomics reveals the evolutionary origins of lichenization in chlorophyte algae.</title>
        <authorList>
            <person name="Puginier C."/>
            <person name="Libourel C."/>
            <person name="Otte J."/>
            <person name="Skaloud P."/>
            <person name="Haon M."/>
            <person name="Grisel S."/>
            <person name="Petersen M."/>
            <person name="Berrin J.G."/>
            <person name="Delaux P.M."/>
            <person name="Dal Grande F."/>
            <person name="Keller J."/>
        </authorList>
    </citation>
    <scope>NUCLEOTIDE SEQUENCE [LARGE SCALE GENOMIC DNA]</scope>
    <source>
        <strain evidence="1 2">SAG 2145</strain>
    </source>
</reference>
<name>A0AAW1RF32_9CHLO</name>
<evidence type="ECO:0000313" key="1">
    <source>
        <dbReference type="EMBL" id="KAK9832344.1"/>
    </source>
</evidence>